<reference evidence="6" key="1">
    <citation type="submission" date="2019-08" db="EMBL/GenBank/DDBJ databases">
        <authorList>
            <person name="Busch A."/>
        </authorList>
    </citation>
    <scope>NUCLEOTIDE SEQUENCE</scope>
    <source>
        <strain evidence="7">15T0085</strain>
        <strain evidence="6">17T1429</strain>
    </source>
</reference>
<feature type="transmembrane region" description="Helical" evidence="5">
    <location>
        <begin position="109"/>
        <end position="125"/>
    </location>
</feature>
<dbReference type="RefSeq" id="WP_003014580.1">
    <property type="nucleotide sequence ID" value="NZ_CP009693.1"/>
</dbReference>
<name>A0A0B6DYA5_FRATU</name>
<dbReference type="EMBL" id="JAAGJP010000020">
    <property type="protein sequence ID" value="NDS68256.1"/>
    <property type="molecule type" value="Genomic_DNA"/>
</dbReference>
<dbReference type="KEGG" id="ftv:CH67_667"/>
<evidence type="ECO:0000256" key="4">
    <source>
        <dbReference type="ARBA" id="ARBA00023136"/>
    </source>
</evidence>
<feature type="transmembrane region" description="Helical" evidence="5">
    <location>
        <begin position="161"/>
        <end position="188"/>
    </location>
</feature>
<gene>
    <name evidence="7" type="ORF">FWI86_04060</name>
    <name evidence="6" type="ORF">FWJ04_02825</name>
</gene>
<dbReference type="KEGG" id="ftz:CH68_402"/>
<dbReference type="InterPro" id="IPR006603">
    <property type="entry name" value="PQ-loop_rpt"/>
</dbReference>
<accession>A0A0B6DYA5</accession>
<evidence type="ECO:0000313" key="6">
    <source>
        <dbReference type="EMBL" id="NDR88637.1"/>
    </source>
</evidence>
<comment type="subcellular location">
    <subcellularLocation>
        <location evidence="1">Membrane</location>
        <topology evidence="1">Multi-pass membrane protein</topology>
    </subcellularLocation>
</comment>
<keyword evidence="3 5" id="KW-1133">Transmembrane helix</keyword>
<proteinExistence type="predicted"/>
<reference evidence="6" key="2">
    <citation type="submission" date="2020-02" db="EMBL/GenBank/DDBJ databases">
        <title>Using affinity propagation clustering for identifying bacterial clades and subclades with whole-genome sequences of Francisella tularensis.</title>
        <authorList>
            <person name="Homeier-Bachmann T."/>
            <person name="Abdel-Glil M.Y."/>
            <person name="Hackbart A."/>
            <person name="Hotzel H."/>
            <person name="Tomaso H."/>
        </authorList>
    </citation>
    <scope>NUCLEOTIDE SEQUENCE</scope>
    <source>
        <strain evidence="7">15T0085</strain>
        <strain evidence="6">17T1429</strain>
    </source>
</reference>
<dbReference type="AlphaFoldDB" id="A0A0B6DYA5"/>
<dbReference type="OMA" id="MDSIFFG"/>
<dbReference type="GO" id="GO:0016020">
    <property type="term" value="C:membrane"/>
    <property type="evidence" value="ECO:0007669"/>
    <property type="project" value="UniProtKB-SubCell"/>
</dbReference>
<evidence type="ECO:0000313" key="7">
    <source>
        <dbReference type="EMBL" id="NDS68256.1"/>
    </source>
</evidence>
<keyword evidence="2 5" id="KW-0812">Transmembrane</keyword>
<dbReference type="KEGG" id="ftc:DA46_328"/>
<feature type="transmembrane region" description="Helical" evidence="5">
    <location>
        <begin position="79"/>
        <end position="97"/>
    </location>
</feature>
<keyword evidence="4 5" id="KW-0472">Membrane</keyword>
<protein>
    <submittedName>
        <fullName evidence="6">PQ-loop repeat-containing protein</fullName>
    </submittedName>
</protein>
<feature type="transmembrane region" description="Helical" evidence="5">
    <location>
        <begin position="194"/>
        <end position="213"/>
    </location>
</feature>
<comment type="caution">
    <text evidence="6">The sequence shown here is derived from an EMBL/GenBank/DDBJ whole genome shotgun (WGS) entry which is preliminary data.</text>
</comment>
<dbReference type="Pfam" id="PF04193">
    <property type="entry name" value="PQ-loop"/>
    <property type="match status" value="2"/>
</dbReference>
<evidence type="ECO:0000256" key="5">
    <source>
        <dbReference type="SAM" id="Phobius"/>
    </source>
</evidence>
<organism evidence="6">
    <name type="scientific">Francisella tularensis subsp. holarctica</name>
    <dbReference type="NCBI Taxonomy" id="119857"/>
    <lineage>
        <taxon>Bacteria</taxon>
        <taxon>Pseudomonadati</taxon>
        <taxon>Pseudomonadota</taxon>
        <taxon>Gammaproteobacteria</taxon>
        <taxon>Thiotrichales</taxon>
        <taxon>Francisellaceae</taxon>
        <taxon>Francisella</taxon>
    </lineage>
</organism>
<dbReference type="SMART" id="SM00679">
    <property type="entry name" value="CTNS"/>
    <property type="match status" value="2"/>
</dbReference>
<dbReference type="HOGENOM" id="CLU_115787_0_0_6"/>
<evidence type="ECO:0000256" key="1">
    <source>
        <dbReference type="ARBA" id="ARBA00004141"/>
    </source>
</evidence>
<feature type="transmembrane region" description="Helical" evidence="5">
    <location>
        <begin position="131"/>
        <end position="149"/>
    </location>
</feature>
<dbReference type="EMBL" id="JAAGKH010000014">
    <property type="protein sequence ID" value="NDR88637.1"/>
    <property type="molecule type" value="Genomic_DNA"/>
</dbReference>
<sequence>MILLNQFIRSWSCTINTHFFGQIALNASFLLYSVQFIPQVIHNFRNRQALSNISILTQFGIFITVLCNIVETIGFGYEWQYAVVAIIYLLGVCIQQLQISIFCKKIPEIVNISFIFLFAIAMLAMGSNYHLVYQLAGYFGFVINTVYWFPQIYKNYTQKRFDGFSLTFILIALIGTCLYITSSFILGWDLIFKINAVVMLPIISILVIQKFYYRQNH</sequence>
<dbReference type="Gene3D" id="1.20.1280.290">
    <property type="match status" value="1"/>
</dbReference>
<evidence type="ECO:0000256" key="2">
    <source>
        <dbReference type="ARBA" id="ARBA00022692"/>
    </source>
</evidence>
<feature type="transmembrane region" description="Helical" evidence="5">
    <location>
        <begin position="53"/>
        <end position="73"/>
    </location>
</feature>
<evidence type="ECO:0000256" key="3">
    <source>
        <dbReference type="ARBA" id="ARBA00022989"/>
    </source>
</evidence>